<dbReference type="Proteomes" id="UP000236333">
    <property type="component" value="Unassembled WGS sequence"/>
</dbReference>
<reference evidence="1 2" key="1">
    <citation type="journal article" date="2017" name="Mol. Biol. Evol.">
        <title>The 4-celled Tetrabaena socialis nuclear genome reveals the essential components for genetic control of cell number at the origin of multicellularity in the volvocine lineage.</title>
        <authorList>
            <person name="Featherston J."/>
            <person name="Arakaki Y."/>
            <person name="Hanschen E.R."/>
            <person name="Ferris P.J."/>
            <person name="Michod R.E."/>
            <person name="Olson B.J.S.C."/>
            <person name="Nozaki H."/>
            <person name="Durand P.M."/>
        </authorList>
    </citation>
    <scope>NUCLEOTIDE SEQUENCE [LARGE SCALE GENOMIC DNA]</scope>
    <source>
        <strain evidence="1 2">NIES-571</strain>
    </source>
</reference>
<gene>
    <name evidence="1" type="ORF">TSOC_003930</name>
</gene>
<accession>A0A2J8AAA6</accession>
<comment type="caution">
    <text evidence="1">The sequence shown here is derived from an EMBL/GenBank/DDBJ whole genome shotgun (WGS) entry which is preliminary data.</text>
</comment>
<dbReference type="AlphaFoldDB" id="A0A2J8AAA6"/>
<protein>
    <submittedName>
        <fullName evidence="1">Uncharacterized protein</fullName>
    </submittedName>
</protein>
<dbReference type="OrthoDB" id="556918at2759"/>
<name>A0A2J8AAA6_9CHLO</name>
<proteinExistence type="predicted"/>
<evidence type="ECO:0000313" key="2">
    <source>
        <dbReference type="Proteomes" id="UP000236333"/>
    </source>
</evidence>
<dbReference type="EMBL" id="PGGS01000090">
    <property type="protein sequence ID" value="PNH09447.1"/>
    <property type="molecule type" value="Genomic_DNA"/>
</dbReference>
<keyword evidence="2" id="KW-1185">Reference proteome</keyword>
<evidence type="ECO:0000313" key="1">
    <source>
        <dbReference type="EMBL" id="PNH09447.1"/>
    </source>
</evidence>
<sequence>MHVVFECPYYERLHDKFESAPKFRERDLCTIMAEGPPSASACSLPKAWDTRLKILRHTSAKEGQEDARPPLAPA</sequence>
<organism evidence="1 2">
    <name type="scientific">Tetrabaena socialis</name>
    <dbReference type="NCBI Taxonomy" id="47790"/>
    <lineage>
        <taxon>Eukaryota</taxon>
        <taxon>Viridiplantae</taxon>
        <taxon>Chlorophyta</taxon>
        <taxon>core chlorophytes</taxon>
        <taxon>Chlorophyceae</taxon>
        <taxon>CS clade</taxon>
        <taxon>Chlamydomonadales</taxon>
        <taxon>Tetrabaenaceae</taxon>
        <taxon>Tetrabaena</taxon>
    </lineage>
</organism>